<comment type="catalytic activity">
    <reaction evidence="7">
        <text>guanosine 3',5'-bis(diphosphate) + H2O = GDP + diphosphate + H(+)</text>
        <dbReference type="Rhea" id="RHEA:14253"/>
        <dbReference type="ChEBI" id="CHEBI:15377"/>
        <dbReference type="ChEBI" id="CHEBI:15378"/>
        <dbReference type="ChEBI" id="CHEBI:33019"/>
        <dbReference type="ChEBI" id="CHEBI:58189"/>
        <dbReference type="ChEBI" id="CHEBI:77828"/>
        <dbReference type="EC" id="3.1.7.2"/>
    </reaction>
</comment>
<comment type="activity regulation">
    <text evidence="8">Uridylyltransferase (UTase) activity is inhibited by glutamine, while glutamine activates uridylyl-removing (UR) activity.</text>
</comment>
<dbReference type="SUPFAM" id="SSF81593">
    <property type="entry name" value="Nucleotidyltransferase substrate binding subunit/domain"/>
    <property type="match status" value="1"/>
</dbReference>
<dbReference type="Pfam" id="PF01842">
    <property type="entry name" value="ACT"/>
    <property type="match status" value="1"/>
</dbReference>
<dbReference type="SUPFAM" id="SSF81301">
    <property type="entry name" value="Nucleotidyltransferase"/>
    <property type="match status" value="1"/>
</dbReference>
<keyword evidence="1 8" id="KW-0808">Transferase</keyword>
<feature type="domain" description="ACT" evidence="9">
    <location>
        <begin position="793"/>
        <end position="861"/>
    </location>
</feature>
<dbReference type="EMBL" id="QEPW01000010">
    <property type="protein sequence ID" value="RDE90643.1"/>
    <property type="molecule type" value="Genomic_DNA"/>
</dbReference>
<dbReference type="CDD" id="cd00077">
    <property type="entry name" value="HDc"/>
    <property type="match status" value="1"/>
</dbReference>
<dbReference type="InterPro" id="IPR013546">
    <property type="entry name" value="PII_UdlTrfase/GS_AdlTrfase"/>
</dbReference>
<gene>
    <name evidence="8" type="primary">glnD</name>
    <name evidence="11" type="ORF">DPV87_06375</name>
</gene>
<protein>
    <recommendedName>
        <fullName evidence="8">Bifunctional uridylyltransferase/uridylyl-removing enzyme</fullName>
        <shortName evidence="8">UTase/UR</shortName>
    </recommendedName>
    <alternativeName>
        <fullName evidence="8">Bifunctional [protein-PII] modification enzyme</fullName>
    </alternativeName>
    <alternativeName>
        <fullName evidence="8">Bifunctional nitrogen sensor protein</fullName>
    </alternativeName>
    <domain>
        <recommendedName>
            <fullName evidence="8">[Protein-PII] uridylyltransferase</fullName>
            <shortName evidence="8">PII uridylyltransferase</shortName>
            <shortName evidence="8">UTase</shortName>
            <ecNumber evidence="8">2.7.7.59</ecNumber>
        </recommendedName>
    </domain>
    <domain>
        <recommendedName>
            <fullName evidence="8">[Protein-PII]-UMP uridylyl-removing enzyme</fullName>
            <shortName evidence="8">UR</shortName>
            <ecNumber evidence="8">3.1.4.-</ecNumber>
        </recommendedName>
    </domain>
</protein>
<comment type="catalytic activity">
    <reaction evidence="8">
        <text>[protein-PII]-uridylyl-L-tyrosine + H2O = [protein-PII]-L-tyrosine + UMP + H(+)</text>
        <dbReference type="Rhea" id="RHEA:48600"/>
        <dbReference type="Rhea" id="RHEA-COMP:12147"/>
        <dbReference type="Rhea" id="RHEA-COMP:12148"/>
        <dbReference type="ChEBI" id="CHEBI:15377"/>
        <dbReference type="ChEBI" id="CHEBI:15378"/>
        <dbReference type="ChEBI" id="CHEBI:46858"/>
        <dbReference type="ChEBI" id="CHEBI:57865"/>
        <dbReference type="ChEBI" id="CHEBI:90602"/>
    </reaction>
</comment>
<name>A0A369YZM8_HAEPA</name>
<dbReference type="PANTHER" id="PTHR47320:SF1">
    <property type="entry name" value="BIFUNCTIONAL URIDYLYLTRANSFERASE_URIDYLYL-REMOVING ENZYME"/>
    <property type="match status" value="1"/>
</dbReference>
<dbReference type="GO" id="GO:0008893">
    <property type="term" value="F:guanosine-3',5'-bis(diphosphate) 3'-diphosphatase activity"/>
    <property type="evidence" value="ECO:0007669"/>
    <property type="project" value="UniProtKB-EC"/>
</dbReference>
<proteinExistence type="inferred from homology"/>
<dbReference type="Proteomes" id="UP000253910">
    <property type="component" value="Unassembled WGS sequence"/>
</dbReference>
<dbReference type="PIRSF" id="PIRSF006288">
    <property type="entry name" value="PII_uridyltransf"/>
    <property type="match status" value="1"/>
</dbReference>
<dbReference type="InterPro" id="IPR043519">
    <property type="entry name" value="NT_sf"/>
</dbReference>
<dbReference type="HAMAP" id="MF_00277">
    <property type="entry name" value="PII_uridylyl_transf"/>
    <property type="match status" value="1"/>
</dbReference>
<sequence>MLFPYHFDSPLTPSAVKIQRENLKELERQHFSDYSVFELIANRTQFCDDLLKQLWQQFELDKANLTLIAVGGYGRQEIFPLSDLDVLILSKEERGVETEEKIAQFVQFLWDCGFDVGHSVRSLEECEKEGKQDITIATNLLESRYLSGDVSLFNALEEILKKPDFWAVKLFFDAKVQEQIERYQRYHNTSYNLEPDLKYSPGGLRDLHLLYWIALRHTGEMTLDGILESGFIYPSEHQQLLESQEFLFKVRFALHLILKRYDNRLLFERQIKVSEMLGFEGDGNCGVEKMMKRFFQALRTISRLTDILIKHYKEHFLSTDGEFSIHPLDENFELVNQSLCLRKEDVFLRSPDRILDLFFYLTQHEQAEIHSSTLRQLQIALESLTQKLCDIPEAREKFIRLFNQPKAIQRAFLPMHQYGVLTSYLPQWQGIEGLMQFDLFHIYTVDEHTLRVMLKLESFLAEEEAESHPICHQIFSQISDRTLLYVAALFHDIAKGRGGDHAELGAEDIVEFARLHGFDRREIETMIWLVKEHLLMSITAQRRDIHDPEVVMNFAENVQNRVRLDYLTCLTVADICATNGTLWNSWKRSLFASLYDYTAQQFRQGMDLLLDNEEKILENRQLALAILSKEQPELLEEKISALWQRCPSDYFLRNSPKQIAWHTELLAEFGGEVLVKISNRFSSGGTEIFVYSPDQTNLFNKVVSTIGTKKFSIHDAQILTSDDGYVFDSFIITELNGELVRSERRRELETVLTSVLLGEKLPSMSFANNRQLQHFTVKTDVRFLKETKKEHTELEVVALDKPGLLAQISQIFSELKLNICNAKITTVGEKAEDFFILTNEKGTALTEEERGLLENVLYERL</sequence>
<feature type="domain" description="HD" evidence="10">
    <location>
        <begin position="445"/>
        <end position="567"/>
    </location>
</feature>
<evidence type="ECO:0000256" key="8">
    <source>
        <dbReference type="HAMAP-Rule" id="MF_00277"/>
    </source>
</evidence>
<evidence type="ECO:0000259" key="10">
    <source>
        <dbReference type="PROSITE" id="PS51831"/>
    </source>
</evidence>
<comment type="catalytic activity">
    <reaction evidence="8">
        <text>[protein-PII]-L-tyrosine + UTP = [protein-PII]-uridylyl-L-tyrosine + diphosphate</text>
        <dbReference type="Rhea" id="RHEA:13673"/>
        <dbReference type="Rhea" id="RHEA-COMP:12147"/>
        <dbReference type="Rhea" id="RHEA-COMP:12148"/>
        <dbReference type="ChEBI" id="CHEBI:33019"/>
        <dbReference type="ChEBI" id="CHEBI:46398"/>
        <dbReference type="ChEBI" id="CHEBI:46858"/>
        <dbReference type="ChEBI" id="CHEBI:90602"/>
        <dbReference type="EC" id="2.7.7.59"/>
    </reaction>
</comment>
<dbReference type="NCBIfam" id="NF002487">
    <property type="entry name" value="PRK01759.1"/>
    <property type="match status" value="1"/>
</dbReference>
<dbReference type="CDD" id="cd05401">
    <property type="entry name" value="NT_GlnE_GlnD_like"/>
    <property type="match status" value="1"/>
</dbReference>
<dbReference type="SUPFAM" id="SSF109604">
    <property type="entry name" value="HD-domain/PDEase-like"/>
    <property type="match status" value="1"/>
</dbReference>
<evidence type="ECO:0000256" key="7">
    <source>
        <dbReference type="ARBA" id="ARBA00047968"/>
    </source>
</evidence>
<dbReference type="InterPro" id="IPR002912">
    <property type="entry name" value="ACT_dom"/>
</dbReference>
<dbReference type="InterPro" id="IPR002934">
    <property type="entry name" value="Polymerase_NTP_transf_dom"/>
</dbReference>
<evidence type="ECO:0000256" key="1">
    <source>
        <dbReference type="ARBA" id="ARBA00022679"/>
    </source>
</evidence>
<dbReference type="GO" id="GO:0008773">
    <property type="term" value="F:[protein-PII] uridylyltransferase activity"/>
    <property type="evidence" value="ECO:0007669"/>
    <property type="project" value="UniProtKB-UniRule"/>
</dbReference>
<feature type="region of interest" description="Uridylyl-removing" evidence="8">
    <location>
        <begin position="328"/>
        <end position="686"/>
    </location>
</feature>
<evidence type="ECO:0000313" key="12">
    <source>
        <dbReference type="Proteomes" id="UP000253910"/>
    </source>
</evidence>
<dbReference type="SMART" id="SM00471">
    <property type="entry name" value="HDc"/>
    <property type="match status" value="1"/>
</dbReference>
<evidence type="ECO:0000256" key="5">
    <source>
        <dbReference type="ARBA" id="ARBA00022842"/>
    </source>
</evidence>
<evidence type="ECO:0000256" key="3">
    <source>
        <dbReference type="ARBA" id="ARBA00022737"/>
    </source>
</evidence>
<evidence type="ECO:0000256" key="2">
    <source>
        <dbReference type="ARBA" id="ARBA00022695"/>
    </source>
</evidence>
<dbReference type="Gene3D" id="3.30.70.260">
    <property type="match status" value="1"/>
</dbReference>
<dbReference type="EC" id="2.7.7.59" evidence="8"/>
<dbReference type="InterPro" id="IPR045865">
    <property type="entry name" value="ACT-like_dom_sf"/>
</dbReference>
<keyword evidence="4 8" id="KW-0378">Hydrolase</keyword>
<evidence type="ECO:0000256" key="6">
    <source>
        <dbReference type="ARBA" id="ARBA00023268"/>
    </source>
</evidence>
<comment type="cofactor">
    <cofactor evidence="8">
        <name>Mg(2+)</name>
        <dbReference type="ChEBI" id="CHEBI:18420"/>
    </cofactor>
</comment>
<keyword evidence="6 8" id="KW-0511">Multifunctional enzyme</keyword>
<dbReference type="InterPro" id="IPR010043">
    <property type="entry name" value="UTase/UR"/>
</dbReference>
<dbReference type="InterPro" id="IPR003607">
    <property type="entry name" value="HD/PDEase_dom"/>
</dbReference>
<dbReference type="EC" id="3.1.4.-" evidence="8"/>
<evidence type="ECO:0000313" key="11">
    <source>
        <dbReference type="EMBL" id="RDE90643.1"/>
    </source>
</evidence>
<dbReference type="InterPro" id="IPR006674">
    <property type="entry name" value="HD_domain"/>
</dbReference>
<dbReference type="PANTHER" id="PTHR47320">
    <property type="entry name" value="BIFUNCTIONAL URIDYLYLTRANSFERASE/URIDYLYL-REMOVING ENZYME"/>
    <property type="match status" value="1"/>
</dbReference>
<organism evidence="11 12">
    <name type="scientific">Haemophilus parainfluenzae</name>
    <dbReference type="NCBI Taxonomy" id="729"/>
    <lineage>
        <taxon>Bacteria</taxon>
        <taxon>Pseudomonadati</taxon>
        <taxon>Pseudomonadota</taxon>
        <taxon>Gammaproteobacteria</taxon>
        <taxon>Pasteurellales</taxon>
        <taxon>Pasteurellaceae</taxon>
        <taxon>Haemophilus</taxon>
    </lineage>
</organism>
<dbReference type="GO" id="GO:0006808">
    <property type="term" value="P:regulation of nitrogen utilization"/>
    <property type="evidence" value="ECO:0007669"/>
    <property type="project" value="UniProtKB-UniRule"/>
</dbReference>
<feature type="region of interest" description="Uridylyltransferase" evidence="8">
    <location>
        <begin position="1"/>
        <end position="327"/>
    </location>
</feature>
<reference evidence="11 12" key="1">
    <citation type="submission" date="2018-05" db="EMBL/GenBank/DDBJ databases">
        <title>Draft Genome Sequences for a Diverse set of 7 Haemophilus Species.</title>
        <authorList>
            <person name="Nichols M."/>
            <person name="Topaz N."/>
            <person name="Wang X."/>
            <person name="Wang X."/>
            <person name="Boxrud D."/>
        </authorList>
    </citation>
    <scope>NUCLEOTIDE SEQUENCE [LARGE SCALE GENOMIC DNA]</scope>
    <source>
        <strain evidence="11 12">C2008001710</strain>
    </source>
</reference>
<dbReference type="GO" id="GO:0008081">
    <property type="term" value="F:phosphoric diester hydrolase activity"/>
    <property type="evidence" value="ECO:0007669"/>
    <property type="project" value="UniProtKB-UniRule"/>
</dbReference>
<dbReference type="AlphaFoldDB" id="A0A369YZM8"/>
<dbReference type="Pfam" id="PF01909">
    <property type="entry name" value="NTP_transf_2"/>
    <property type="match status" value="1"/>
</dbReference>
<dbReference type="PROSITE" id="PS51831">
    <property type="entry name" value="HD"/>
    <property type="match status" value="1"/>
</dbReference>
<evidence type="ECO:0000259" key="9">
    <source>
        <dbReference type="PROSITE" id="PS51671"/>
    </source>
</evidence>
<dbReference type="CDD" id="cd04899">
    <property type="entry name" value="ACT_ACR-UUR-like_2"/>
    <property type="match status" value="1"/>
</dbReference>
<dbReference type="Gene3D" id="1.10.3210.10">
    <property type="entry name" value="Hypothetical protein af1432"/>
    <property type="match status" value="1"/>
</dbReference>
<feature type="domain" description="ACT" evidence="9">
    <location>
        <begin position="687"/>
        <end position="763"/>
    </location>
</feature>
<dbReference type="Pfam" id="PF08335">
    <property type="entry name" value="GlnD_UR_UTase"/>
    <property type="match status" value="1"/>
</dbReference>
<keyword evidence="2 8" id="KW-0548">Nucleotidyltransferase</keyword>
<accession>A0A369YZM8</accession>
<dbReference type="PROSITE" id="PS51671">
    <property type="entry name" value="ACT"/>
    <property type="match status" value="2"/>
</dbReference>
<comment type="similarity">
    <text evidence="8">Belongs to the GlnD family.</text>
</comment>
<dbReference type="Pfam" id="PF01966">
    <property type="entry name" value="HD"/>
    <property type="match status" value="1"/>
</dbReference>
<comment type="domain">
    <text evidence="8">Has four distinct domains: an N-terminal nucleotidyltransferase (NT) domain responsible for UTase activity, a central HD domain that encodes UR activity, and two C-terminal ACT domains that seem to have a role in glutamine sensing.</text>
</comment>
<evidence type="ECO:0000256" key="4">
    <source>
        <dbReference type="ARBA" id="ARBA00022801"/>
    </source>
</evidence>
<dbReference type="CDD" id="cd04900">
    <property type="entry name" value="ACT_UUR-like_1"/>
    <property type="match status" value="1"/>
</dbReference>
<dbReference type="RefSeq" id="WP_111315556.1">
    <property type="nucleotide sequence ID" value="NZ_QEPW01000010.1"/>
</dbReference>
<comment type="caution">
    <text evidence="11">The sequence shown here is derived from an EMBL/GenBank/DDBJ whole genome shotgun (WGS) entry which is preliminary data.</text>
</comment>
<keyword evidence="3" id="KW-0677">Repeat</keyword>
<keyword evidence="5 8" id="KW-0460">Magnesium</keyword>
<comment type="function">
    <text evidence="8">Modifies, by uridylylation and deuridylylation, the PII regulatory proteins (GlnB and homologs), in response to the nitrogen status of the cell that GlnD senses through the glutamine level. Under low glutamine levels, catalyzes the conversion of the PII proteins and UTP to PII-UMP and PPi, while under higher glutamine levels, GlnD hydrolyzes PII-UMP to PII and UMP (deuridylylation). Thus, controls uridylylation state and activity of the PII proteins, and plays an important role in the regulation of nitrogen metabolism.</text>
</comment>
<dbReference type="SUPFAM" id="SSF55021">
    <property type="entry name" value="ACT-like"/>
    <property type="match status" value="2"/>
</dbReference>
<dbReference type="NCBIfam" id="TIGR01693">
    <property type="entry name" value="UTase_glnD"/>
    <property type="match status" value="1"/>
</dbReference>